<evidence type="ECO:0000256" key="7">
    <source>
        <dbReference type="ARBA" id="ARBA00047899"/>
    </source>
</evidence>
<evidence type="ECO:0000256" key="5">
    <source>
        <dbReference type="ARBA" id="ARBA00022777"/>
    </source>
</evidence>
<evidence type="ECO:0000256" key="1">
    <source>
        <dbReference type="ARBA" id="ARBA00012513"/>
    </source>
</evidence>
<gene>
    <name evidence="11" type="ORF">RAG0_14896</name>
</gene>
<evidence type="ECO:0000256" key="6">
    <source>
        <dbReference type="ARBA" id="ARBA00022840"/>
    </source>
</evidence>
<dbReference type="GO" id="GO:0004674">
    <property type="term" value="F:protein serine/threonine kinase activity"/>
    <property type="evidence" value="ECO:0007669"/>
    <property type="project" value="UniProtKB-KW"/>
</dbReference>
<dbReference type="Proteomes" id="UP000178912">
    <property type="component" value="Unassembled WGS sequence"/>
</dbReference>
<evidence type="ECO:0000256" key="8">
    <source>
        <dbReference type="ARBA" id="ARBA00048679"/>
    </source>
</evidence>
<keyword evidence="6 9" id="KW-0067">ATP-binding</keyword>
<feature type="binding site" evidence="9">
    <location>
        <position position="107"/>
    </location>
    <ligand>
        <name>ATP</name>
        <dbReference type="ChEBI" id="CHEBI:30616"/>
    </ligand>
</feature>
<dbReference type="EC" id="2.7.11.1" evidence="1"/>
<dbReference type="InterPro" id="IPR011009">
    <property type="entry name" value="Kinase-like_dom_sf"/>
</dbReference>
<dbReference type="GO" id="GO:0000245">
    <property type="term" value="P:spliceosomal complex assembly"/>
    <property type="evidence" value="ECO:0007669"/>
    <property type="project" value="TreeGrafter"/>
</dbReference>
<proteinExistence type="predicted"/>
<evidence type="ECO:0000256" key="3">
    <source>
        <dbReference type="ARBA" id="ARBA00022679"/>
    </source>
</evidence>
<keyword evidence="2" id="KW-0723">Serine/threonine-protein kinase</keyword>
<dbReference type="PROSITE" id="PS50011">
    <property type="entry name" value="PROTEIN_KINASE_DOM"/>
    <property type="match status" value="1"/>
</dbReference>
<dbReference type="InterPro" id="IPR017441">
    <property type="entry name" value="Protein_kinase_ATP_BS"/>
</dbReference>
<dbReference type="GO" id="GO:0005524">
    <property type="term" value="F:ATP binding"/>
    <property type="evidence" value="ECO:0007669"/>
    <property type="project" value="UniProtKB-UniRule"/>
</dbReference>
<evidence type="ECO:0000256" key="2">
    <source>
        <dbReference type="ARBA" id="ARBA00022527"/>
    </source>
</evidence>
<dbReference type="PANTHER" id="PTHR47634:SF9">
    <property type="entry name" value="PROTEIN KINASE DOMAIN-CONTAINING PROTEIN-RELATED"/>
    <property type="match status" value="1"/>
</dbReference>
<sequence>MGIQDNAQMEVAHDSEMREGWLLSEGNVLGQEAEHNEMGDFEVKFMPPQIYRIEDIEKYRAGGYHPILLNDELKDGQYKIIHKLGSGGFATVWLAQDIKKERYVAIKIIVAEASEDAMSIDIKAGEHLRECASPHSGSRYIDIPIEHFWIKGPNGRHLCIVSELAGPSIAQLSHARLMGERVTMLGPRDAQMIALQITQCLEFLHSPEVGIAHGDLTSANVLLELENLDTMSPEELIRILGEPAQERMQSYGDHQMDASAPDLIYECIDPMRLLPYCKGNIKIIDFGASYFLNNPPTGLATPLTACAPEYLRDGKFGKEADVWAFANTLFEIRAGFPLMTQLMGGNDEVLYQIQSMLGSLPPRAEDGEARDAELDPPLLKTLIADIQDMSSSQQYDERCSKNSWIKSVLCGVQKGAQNCRKWLKRLMRLMPSKGVKVPPKISPEEAEQFHDLLCKLFQYDVEKRLTVDQIWKHTWFTMRL</sequence>
<evidence type="ECO:0000313" key="12">
    <source>
        <dbReference type="Proteomes" id="UP000178912"/>
    </source>
</evidence>
<dbReference type="InterPro" id="IPR051334">
    <property type="entry name" value="SRPK"/>
</dbReference>
<feature type="domain" description="Protein kinase" evidence="10">
    <location>
        <begin position="78"/>
        <end position="476"/>
    </location>
</feature>
<dbReference type="SUPFAM" id="SSF56112">
    <property type="entry name" value="Protein kinase-like (PK-like)"/>
    <property type="match status" value="1"/>
</dbReference>
<keyword evidence="12" id="KW-1185">Reference proteome</keyword>
<dbReference type="GO" id="GO:0005634">
    <property type="term" value="C:nucleus"/>
    <property type="evidence" value="ECO:0007669"/>
    <property type="project" value="TreeGrafter"/>
</dbReference>
<protein>
    <recommendedName>
        <fullName evidence="1">non-specific serine/threonine protein kinase</fullName>
        <ecNumber evidence="1">2.7.11.1</ecNumber>
    </recommendedName>
</protein>
<comment type="catalytic activity">
    <reaction evidence="8">
        <text>L-seryl-[protein] + ATP = O-phospho-L-seryl-[protein] + ADP + H(+)</text>
        <dbReference type="Rhea" id="RHEA:17989"/>
        <dbReference type="Rhea" id="RHEA-COMP:9863"/>
        <dbReference type="Rhea" id="RHEA-COMP:11604"/>
        <dbReference type="ChEBI" id="CHEBI:15378"/>
        <dbReference type="ChEBI" id="CHEBI:29999"/>
        <dbReference type="ChEBI" id="CHEBI:30616"/>
        <dbReference type="ChEBI" id="CHEBI:83421"/>
        <dbReference type="ChEBI" id="CHEBI:456216"/>
        <dbReference type="EC" id="2.7.11.1"/>
    </reaction>
</comment>
<comment type="catalytic activity">
    <reaction evidence="7">
        <text>L-threonyl-[protein] + ATP = O-phospho-L-threonyl-[protein] + ADP + H(+)</text>
        <dbReference type="Rhea" id="RHEA:46608"/>
        <dbReference type="Rhea" id="RHEA-COMP:11060"/>
        <dbReference type="Rhea" id="RHEA-COMP:11605"/>
        <dbReference type="ChEBI" id="CHEBI:15378"/>
        <dbReference type="ChEBI" id="CHEBI:30013"/>
        <dbReference type="ChEBI" id="CHEBI:30616"/>
        <dbReference type="ChEBI" id="CHEBI:61977"/>
        <dbReference type="ChEBI" id="CHEBI:456216"/>
        <dbReference type="EC" id="2.7.11.1"/>
    </reaction>
</comment>
<dbReference type="AlphaFoldDB" id="A0A1E1LIR9"/>
<dbReference type="Gene3D" id="3.30.200.20">
    <property type="entry name" value="Phosphorylase Kinase, domain 1"/>
    <property type="match status" value="1"/>
</dbReference>
<dbReference type="PANTHER" id="PTHR47634">
    <property type="entry name" value="PROTEIN KINASE DOMAIN-CONTAINING PROTEIN-RELATED"/>
    <property type="match status" value="1"/>
</dbReference>
<keyword evidence="4 9" id="KW-0547">Nucleotide-binding</keyword>
<evidence type="ECO:0000256" key="4">
    <source>
        <dbReference type="ARBA" id="ARBA00022741"/>
    </source>
</evidence>
<reference evidence="12" key="1">
    <citation type="submission" date="2016-03" db="EMBL/GenBank/DDBJ databases">
        <authorList>
            <person name="Guldener U."/>
        </authorList>
    </citation>
    <scope>NUCLEOTIDE SEQUENCE [LARGE SCALE GENOMIC DNA]</scope>
    <source>
        <strain evidence="12">04CH-RAC-A.6.1</strain>
    </source>
</reference>
<keyword evidence="3" id="KW-0808">Transferase</keyword>
<name>A0A1E1LIR9_9HELO</name>
<keyword evidence="5" id="KW-0418">Kinase</keyword>
<evidence type="ECO:0000313" key="11">
    <source>
        <dbReference type="EMBL" id="CZT10402.1"/>
    </source>
</evidence>
<dbReference type="Pfam" id="PF00069">
    <property type="entry name" value="Pkinase"/>
    <property type="match status" value="2"/>
</dbReference>
<evidence type="ECO:0000259" key="10">
    <source>
        <dbReference type="PROSITE" id="PS50011"/>
    </source>
</evidence>
<dbReference type="EMBL" id="FJUX01000127">
    <property type="protein sequence ID" value="CZT10402.1"/>
    <property type="molecule type" value="Genomic_DNA"/>
</dbReference>
<evidence type="ECO:0000256" key="9">
    <source>
        <dbReference type="PROSITE-ProRule" id="PRU10141"/>
    </source>
</evidence>
<dbReference type="GO" id="GO:0005737">
    <property type="term" value="C:cytoplasm"/>
    <property type="evidence" value="ECO:0007669"/>
    <property type="project" value="TreeGrafter"/>
</dbReference>
<dbReference type="InterPro" id="IPR000719">
    <property type="entry name" value="Prot_kinase_dom"/>
</dbReference>
<dbReference type="PROSITE" id="PS00107">
    <property type="entry name" value="PROTEIN_KINASE_ATP"/>
    <property type="match status" value="1"/>
</dbReference>
<dbReference type="Gene3D" id="1.10.510.10">
    <property type="entry name" value="Transferase(Phosphotransferase) domain 1"/>
    <property type="match status" value="1"/>
</dbReference>
<dbReference type="GO" id="GO:0050684">
    <property type="term" value="P:regulation of mRNA processing"/>
    <property type="evidence" value="ECO:0007669"/>
    <property type="project" value="TreeGrafter"/>
</dbReference>
<accession>A0A1E1LIR9</accession>
<organism evidence="11 12">
    <name type="scientific">Rhynchosporium agropyri</name>
    <dbReference type="NCBI Taxonomy" id="914238"/>
    <lineage>
        <taxon>Eukaryota</taxon>
        <taxon>Fungi</taxon>
        <taxon>Dikarya</taxon>
        <taxon>Ascomycota</taxon>
        <taxon>Pezizomycotina</taxon>
        <taxon>Leotiomycetes</taxon>
        <taxon>Helotiales</taxon>
        <taxon>Ploettnerulaceae</taxon>
        <taxon>Rhynchosporium</taxon>
    </lineage>
</organism>
<dbReference type="OrthoDB" id="5979581at2759"/>